<dbReference type="Gene3D" id="3.30.70.100">
    <property type="match status" value="1"/>
</dbReference>
<dbReference type="InterPro" id="IPR007138">
    <property type="entry name" value="ABM_dom"/>
</dbReference>
<organism evidence="2 3">
    <name type="scientific">Rhynchosporium agropyri</name>
    <dbReference type="NCBI Taxonomy" id="914238"/>
    <lineage>
        <taxon>Eukaryota</taxon>
        <taxon>Fungi</taxon>
        <taxon>Dikarya</taxon>
        <taxon>Ascomycota</taxon>
        <taxon>Pezizomycotina</taxon>
        <taxon>Leotiomycetes</taxon>
        <taxon>Helotiales</taxon>
        <taxon>Ploettnerulaceae</taxon>
        <taxon>Rhynchosporium</taxon>
    </lineage>
</organism>
<dbReference type="PANTHER" id="PTHR40624:SF1">
    <property type="entry name" value="BIOSYNTHESIS MONOOXYGENASE, PUTATIVE (AFU_ORTHOLOGUE AFUA_1G12025)-RELATED"/>
    <property type="match status" value="1"/>
</dbReference>
<sequence length="104" mass="11505">MSSQIDIIAILFPKPGKADRIVELLNEVSGYVKANEPGTLKYQVTRGKDEVIMIESYKDKAALGAHGSSKTFKSFQKQMQEEDLVAKPMQLKMLKDAGGFASRL</sequence>
<dbReference type="SUPFAM" id="SSF54909">
    <property type="entry name" value="Dimeric alpha+beta barrel"/>
    <property type="match status" value="1"/>
</dbReference>
<protein>
    <recommendedName>
        <fullName evidence="1">ABM domain-containing protein</fullName>
    </recommendedName>
</protein>
<evidence type="ECO:0000313" key="2">
    <source>
        <dbReference type="EMBL" id="CZS90809.1"/>
    </source>
</evidence>
<gene>
    <name evidence="2" type="ORF">RAG0_01714</name>
</gene>
<dbReference type="InterPro" id="IPR011008">
    <property type="entry name" value="Dimeric_a/b-barrel"/>
</dbReference>
<proteinExistence type="predicted"/>
<reference evidence="3" key="1">
    <citation type="submission" date="2016-03" db="EMBL/GenBank/DDBJ databases">
        <authorList>
            <person name="Guldener U."/>
        </authorList>
    </citation>
    <scope>NUCLEOTIDE SEQUENCE [LARGE SCALE GENOMIC DNA]</scope>
    <source>
        <strain evidence="3">04CH-RAC-A.6.1</strain>
    </source>
</reference>
<keyword evidence="3" id="KW-1185">Reference proteome</keyword>
<dbReference type="AlphaFoldDB" id="A0A1E1JYC6"/>
<dbReference type="Pfam" id="PF03992">
    <property type="entry name" value="ABM"/>
    <property type="match status" value="1"/>
</dbReference>
<accession>A0A1E1JYC6</accession>
<dbReference type="PANTHER" id="PTHR40624">
    <property type="entry name" value="BIOSYNTHESIS MONOOXYGENASE, PUTATIVE (AFU_ORTHOLOGUE AFUA_1G12025)-RELATED"/>
    <property type="match status" value="1"/>
</dbReference>
<dbReference type="Proteomes" id="UP000178912">
    <property type="component" value="Unassembled WGS sequence"/>
</dbReference>
<dbReference type="EMBL" id="FJUX01000006">
    <property type="protein sequence ID" value="CZS90809.1"/>
    <property type="molecule type" value="Genomic_DNA"/>
</dbReference>
<dbReference type="OrthoDB" id="10011777at2759"/>
<evidence type="ECO:0000313" key="3">
    <source>
        <dbReference type="Proteomes" id="UP000178912"/>
    </source>
</evidence>
<feature type="domain" description="ABM" evidence="1">
    <location>
        <begin position="9"/>
        <end position="77"/>
    </location>
</feature>
<evidence type="ECO:0000259" key="1">
    <source>
        <dbReference type="Pfam" id="PF03992"/>
    </source>
</evidence>
<name>A0A1E1JYC6_9HELO</name>